<feature type="compositionally biased region" description="Polar residues" evidence="1">
    <location>
        <begin position="321"/>
        <end position="330"/>
    </location>
</feature>
<dbReference type="GO" id="GO:0001522">
    <property type="term" value="P:pseudouridine synthesis"/>
    <property type="evidence" value="ECO:0007669"/>
    <property type="project" value="InterPro"/>
</dbReference>
<protein>
    <recommendedName>
        <fullName evidence="2">Rhodanese domain-containing protein</fullName>
    </recommendedName>
</protein>
<accession>A0A448ZEQ2</accession>
<dbReference type="InterPro" id="IPR001763">
    <property type="entry name" value="Rhodanese-like_dom"/>
</dbReference>
<feature type="compositionally biased region" description="Basic and acidic residues" evidence="1">
    <location>
        <begin position="597"/>
        <end position="610"/>
    </location>
</feature>
<dbReference type="PANTHER" id="PTHR43268:SF6">
    <property type="entry name" value="THIOSULFATE SULFURTRANSFERASE_RHODANESE-LIKE DOMAIN-CONTAINING PROTEIN 2"/>
    <property type="match status" value="1"/>
</dbReference>
<dbReference type="InterPro" id="IPR020103">
    <property type="entry name" value="PsdUridine_synth_cat_dom_sf"/>
</dbReference>
<keyword evidence="4" id="KW-1185">Reference proteome</keyword>
<dbReference type="InterPro" id="IPR020936">
    <property type="entry name" value="TrhO"/>
</dbReference>
<dbReference type="Gene3D" id="3.40.250.10">
    <property type="entry name" value="Rhodanese-like domain"/>
    <property type="match status" value="1"/>
</dbReference>
<feature type="region of interest" description="Disordered" evidence="1">
    <location>
        <begin position="91"/>
        <end position="115"/>
    </location>
</feature>
<dbReference type="InterPro" id="IPR022111">
    <property type="entry name" value="Rhodanese_C"/>
</dbReference>
<dbReference type="PROSITE" id="PS50206">
    <property type="entry name" value="RHODANESE_3"/>
    <property type="match status" value="1"/>
</dbReference>
<dbReference type="SMART" id="SM00450">
    <property type="entry name" value="RHOD"/>
    <property type="match status" value="1"/>
</dbReference>
<sequence length="1128" mass="123225">MAVALPSAPAGAATRASGGIILFYKYHPLSDNRSIVDMYRGALERFCASLNLKGRILVGCSEHRSEGINGTLSGTRPNLEVFVRAFTETDSDRDNSIGTNNPAEPAHPSKSAQTTALARFQSDCREFYRAAGCPPLQMKESEFKWSKVDETKPGEHQEQQQLFPDLNIKIVKELIGTGGVLSSIHIDQLHEGYLTPREWHERIARLNATKRESKNGSDNVDQSDNSNDTILIDCRNTKEYAIGNFAGSIDPQTTTFNQFPKWVDEHKHKLRNKSVLMYCTGGIRCEKASAYVRHAMGTAVKEVRHLQGGIHKYLEEFGSDNPTYTESSTAEEGVSSSSSSSSLWRGKNFVFDGRGAHGPASDGTSKNGKQSNPAASASTTVGTCRYCKSPYDSFDPHCVCTVCKEPILVCKSCQACSANRAGNAGESSNGSGEGCDAAAATASQLQQPQHELRRRREYHCEAHRHLEECYFTNLEGFSPAELSEQLEQLETLIQEIAVGKKFKQRRKTLAKQCSRVRAKLAEQMDGEHANGGDSGGIELELKCRNCGQVGCSGKCWGFHGLKRKRILEERDNGATQLPHTSPPQNPTAKRSCAKTNRHNEKLKERKELQKQKQVEDWISLGLTLGPKAGRDPATGLRVPKPCVRVLETNTKGKWCGKALLKVLQTEFPNSFQQQPSTSITESDRESQLDAILRTLFEKGLIRVNGNPIRNMDEANSYKLKNMDVIDRIVYWHEPPIHLPTESIEVRKIPIPMECFPPSSGMSKTASTSDYGVSEFDRHIYVCNKPSTVPVHPAGPYLSNSLTLLVEAQEGLPPKTLIPCHRIDRATSGVTICCADPRVARVVQTTISGRSRVQKEYLARVGGRFPANNTEDDNLPASVSPGELARWKWIGGNQPTSGGSSKSGDFLQVDAPIETVDPLNGIRRIASTGKASTSQFRLLEYDSESNTSILACVPVTGRSHQLRVHLQWLGHSIVDDVQYGGGTSPGSAASLISRLDPSAGIHRVLDNLREDTSPGAGAPAPVRTSLGVTDEQSKAARDVCPTTDTHTGGRGPSGTFSPAQLLQGGHAICLHAHRYALSFGKGSGNTGRVDGETGNTKENNDGGEETFHRIELEVDLPPWASHLTKDCIP</sequence>
<organism evidence="3 4">
    <name type="scientific">Pseudo-nitzschia multistriata</name>
    <dbReference type="NCBI Taxonomy" id="183589"/>
    <lineage>
        <taxon>Eukaryota</taxon>
        <taxon>Sar</taxon>
        <taxon>Stramenopiles</taxon>
        <taxon>Ochrophyta</taxon>
        <taxon>Bacillariophyta</taxon>
        <taxon>Bacillariophyceae</taxon>
        <taxon>Bacillariophycidae</taxon>
        <taxon>Bacillariales</taxon>
        <taxon>Bacillariaceae</taxon>
        <taxon>Pseudo-nitzschia</taxon>
    </lineage>
</organism>
<feature type="region of interest" description="Disordered" evidence="1">
    <location>
        <begin position="321"/>
        <end position="377"/>
    </location>
</feature>
<dbReference type="PANTHER" id="PTHR43268">
    <property type="entry name" value="THIOSULFATE SULFURTRANSFERASE/RHODANESE-LIKE DOMAIN-CONTAINING PROTEIN 2"/>
    <property type="match status" value="1"/>
</dbReference>
<evidence type="ECO:0000256" key="1">
    <source>
        <dbReference type="SAM" id="MobiDB-lite"/>
    </source>
</evidence>
<evidence type="ECO:0000313" key="3">
    <source>
        <dbReference type="EMBL" id="VEU40476.1"/>
    </source>
</evidence>
<evidence type="ECO:0000259" key="2">
    <source>
        <dbReference type="PROSITE" id="PS50206"/>
    </source>
</evidence>
<dbReference type="Pfam" id="PF12368">
    <property type="entry name" value="Rhodanese_C"/>
    <property type="match status" value="1"/>
</dbReference>
<dbReference type="AlphaFoldDB" id="A0A448ZEQ2"/>
<dbReference type="Pfam" id="PF00849">
    <property type="entry name" value="PseudoU_synth_2"/>
    <property type="match status" value="1"/>
</dbReference>
<feature type="region of interest" description="Disordered" evidence="1">
    <location>
        <begin position="427"/>
        <end position="453"/>
    </location>
</feature>
<feature type="compositionally biased region" description="Polar residues" evidence="1">
    <location>
        <begin position="362"/>
        <end position="377"/>
    </location>
</feature>
<dbReference type="Pfam" id="PF00581">
    <property type="entry name" value="Rhodanese"/>
    <property type="match status" value="1"/>
</dbReference>
<dbReference type="Proteomes" id="UP000291116">
    <property type="component" value="Unassembled WGS sequence"/>
</dbReference>
<dbReference type="InterPro" id="IPR040503">
    <property type="entry name" value="TRHO_N"/>
</dbReference>
<name>A0A448ZEQ2_9STRA</name>
<dbReference type="Pfam" id="PF17773">
    <property type="entry name" value="UPF0176_N"/>
    <property type="match status" value="1"/>
</dbReference>
<dbReference type="Gene3D" id="3.30.70.100">
    <property type="match status" value="1"/>
</dbReference>
<feature type="region of interest" description="Disordered" evidence="1">
    <location>
        <begin position="1081"/>
        <end position="1103"/>
    </location>
</feature>
<dbReference type="InterPro" id="IPR006145">
    <property type="entry name" value="PsdUridine_synth_RsuA/RluA"/>
</dbReference>
<dbReference type="InterPro" id="IPR036873">
    <property type="entry name" value="Rhodanese-like_dom_sf"/>
</dbReference>
<dbReference type="OrthoDB" id="25002at2759"/>
<dbReference type="GO" id="GO:0009982">
    <property type="term" value="F:pseudouridine synthase activity"/>
    <property type="evidence" value="ECO:0007669"/>
    <property type="project" value="InterPro"/>
</dbReference>
<gene>
    <name evidence="3" type="ORF">PSNMU_V1.4_AUG-EV-PASAV3_0073650</name>
</gene>
<dbReference type="Gene3D" id="3.30.2350.10">
    <property type="entry name" value="Pseudouridine synthase"/>
    <property type="match status" value="1"/>
</dbReference>
<feature type="domain" description="Rhodanese" evidence="2">
    <location>
        <begin position="225"/>
        <end position="322"/>
    </location>
</feature>
<dbReference type="GO" id="GO:0003723">
    <property type="term" value="F:RNA binding"/>
    <property type="evidence" value="ECO:0007669"/>
    <property type="project" value="InterPro"/>
</dbReference>
<dbReference type="SUPFAM" id="SSF52821">
    <property type="entry name" value="Rhodanese/Cell cycle control phosphatase"/>
    <property type="match status" value="1"/>
</dbReference>
<proteinExistence type="predicted"/>
<feature type="region of interest" description="Disordered" evidence="1">
    <location>
        <begin position="573"/>
        <end position="610"/>
    </location>
</feature>
<dbReference type="SUPFAM" id="SSF55120">
    <property type="entry name" value="Pseudouridine synthase"/>
    <property type="match status" value="1"/>
</dbReference>
<dbReference type="EMBL" id="CAACVS010000283">
    <property type="protein sequence ID" value="VEU40476.1"/>
    <property type="molecule type" value="Genomic_DNA"/>
</dbReference>
<evidence type="ECO:0000313" key="4">
    <source>
        <dbReference type="Proteomes" id="UP000291116"/>
    </source>
</evidence>
<feature type="region of interest" description="Disordered" evidence="1">
    <location>
        <begin position="1009"/>
        <end position="1053"/>
    </location>
</feature>
<reference evidence="3 4" key="1">
    <citation type="submission" date="2019-01" db="EMBL/GenBank/DDBJ databases">
        <authorList>
            <person name="Ferrante I. M."/>
        </authorList>
    </citation>
    <scope>NUCLEOTIDE SEQUENCE [LARGE SCALE GENOMIC DNA]</scope>
    <source>
        <strain evidence="3 4">B856</strain>
    </source>
</reference>